<sequence>MNLKLTKSFFKSALLCCAAYGVAGLQTVEAQNPDPNQGLRAEWLRGTWGINWKPVDLYNGGHEGLSIKPFLNQISHIKTIDYIQVHLGESSIKSSVHMGPHDLLESFWEGDTDANGNPINLVVPRASYGIDPFLEIVKDIRAAGMKVMVYVNSSNMLSRDGNGGSNPDYIPNITERWKAWCDSNAQAQAFIASQPYHTGIWDANTSTYVNAEAQFPERKYMFCYAEFVLKEYAIRYGDLLDSWCFDSGSWMGMNGDSATNGVYEDQMIYNAFKAACHAGNPNAALSFQNSPERDTEDLNPFSEAVHADDFMFGHPYNGGRDGGSHTIGNPSLYSRNYAHIEKMKETNGYAHRGSDPQTWTWDDNVVAHYDPPMSTTSWNGGNTPALTDDEFNLWNLEAVQNGGAISWGLALAGKSSPDNNNLVARDWALLQLEGMDAHLMELETPGVPNWFRQETVLTEAKVGQAYTHIIEEGQDVWDPENVGVTNLTLSGAPAWLTIAKTSTGWTLSGTPTETVATSYTFDIVAQDADGSSTRTVNFEVTSDPNGFTNPGDGSPVWKTTTMDLPDGNATESYATLLVPDVDFYDFEGDALTISISAGPAWLKIEQLVGGEWQLSGEPAVGDIGDNNYTLSLSDGVHTTDAQAIITIGHPTRFTDSGNGTPVWITDSRTLGEGKVFEGYTYKLEELIDFYDFEGDALTLTKGAGADWLQLVDLGSGNWQLEGTPDEVDQGDQTFNITLSDGVNSSDSVFQITVTQADVVLENGYASVAIKATANTDYGVDQVAVLTSEVLTAFDGMATFQLSIDVTPETGKAILSGTSGGTATNQSWGLGGDGRDANKSNMFYGDALDSATLSNIQLVSFNANGGTLTAADFQDMTIESLLIMNGQSPDKDAVNITTSAGLSELGYLGSNPFSLDVNKVDDLTIASGTSLSMTTNKWSVGEIIVAINFNHLLSVADNDSDMTGFRLFPNPAQAQLNFNMPMQNINIIDVTGKLIKSISEQTETINISELASGMYFLKGQNGAGVSIVKRFVKRN</sequence>
<proteinExistence type="predicted"/>
<name>A0ACC5U9D2_9FLAO</name>
<accession>A0ACC5U9D2</accession>
<evidence type="ECO:0000313" key="2">
    <source>
        <dbReference type="Proteomes" id="UP001647509"/>
    </source>
</evidence>
<keyword evidence="2" id="KW-1185">Reference proteome</keyword>
<comment type="caution">
    <text evidence="1">The sequence shown here is derived from an EMBL/GenBank/DDBJ whole genome shotgun (WGS) entry which is preliminary data.</text>
</comment>
<reference evidence="1" key="1">
    <citation type="submission" date="2021-05" db="EMBL/GenBank/DDBJ databases">
        <title>Draft genomes of bacteria isolated from model marine particles.</title>
        <authorList>
            <person name="Datta M.S."/>
            <person name="Schwartzman J.A."/>
            <person name="Enke T.N."/>
            <person name="Saavedra J."/>
            <person name="Cermak N."/>
            <person name="Cordero O.X."/>
        </authorList>
    </citation>
    <scope>NUCLEOTIDE SEQUENCE</scope>
    <source>
        <strain evidence="1">I2M19</strain>
    </source>
</reference>
<protein>
    <submittedName>
        <fullName evidence="1">T9SS type A sorting domain-containing protein</fullName>
    </submittedName>
</protein>
<evidence type="ECO:0000313" key="1">
    <source>
        <dbReference type="EMBL" id="MBU2950912.1"/>
    </source>
</evidence>
<dbReference type="EMBL" id="JAHKPD010000013">
    <property type="protein sequence ID" value="MBU2950912.1"/>
    <property type="molecule type" value="Genomic_DNA"/>
</dbReference>
<dbReference type="Proteomes" id="UP001647509">
    <property type="component" value="Unassembled WGS sequence"/>
</dbReference>
<gene>
    <name evidence="1" type="ORF">KO493_09395</name>
</gene>
<organism evidence="1 2">
    <name type="scientific">Pseudotamlana agarivorans</name>
    <dbReference type="NCBI Taxonomy" id="481183"/>
    <lineage>
        <taxon>Bacteria</taxon>
        <taxon>Pseudomonadati</taxon>
        <taxon>Bacteroidota</taxon>
        <taxon>Flavobacteriia</taxon>
        <taxon>Flavobacteriales</taxon>
        <taxon>Flavobacteriaceae</taxon>
        <taxon>Pseudotamlana</taxon>
    </lineage>
</organism>